<reference evidence="1" key="1">
    <citation type="submission" date="2020-05" db="EMBL/GenBank/DDBJ databases">
        <title>Chitinophaga laudate sp. nov., isolated from a tropical peat swamp.</title>
        <authorList>
            <person name="Goh C.B.S."/>
            <person name="Lee M.S."/>
            <person name="Parimannan S."/>
            <person name="Pasbakhsh P."/>
            <person name="Yule C.M."/>
            <person name="Rajandas H."/>
            <person name="Loke S."/>
            <person name="Croft L."/>
            <person name="Tan J.B.L."/>
        </authorList>
    </citation>
    <scope>NUCLEOTIDE SEQUENCE</scope>
    <source>
        <strain evidence="1">Mgbs1</strain>
    </source>
</reference>
<name>A0A433WGP5_9BACT</name>
<accession>A0A433WGP5</accession>
<organism evidence="1 2">
    <name type="scientific">Chitinophaga solisilvae</name>
    <dbReference type="NCBI Taxonomy" id="1233460"/>
    <lineage>
        <taxon>Bacteria</taxon>
        <taxon>Pseudomonadati</taxon>
        <taxon>Bacteroidota</taxon>
        <taxon>Chitinophagia</taxon>
        <taxon>Chitinophagales</taxon>
        <taxon>Chitinophagaceae</taxon>
        <taxon>Chitinophaga</taxon>
    </lineage>
</organism>
<proteinExistence type="predicted"/>
<protein>
    <submittedName>
        <fullName evidence="1">Uncharacterized protein</fullName>
    </submittedName>
</protein>
<dbReference type="AlphaFoldDB" id="A0A433WGP5"/>
<evidence type="ECO:0000313" key="2">
    <source>
        <dbReference type="Proteomes" id="UP000281028"/>
    </source>
</evidence>
<keyword evidence="2" id="KW-1185">Reference proteome</keyword>
<dbReference type="RefSeq" id="WP_127040193.1">
    <property type="nucleotide sequence ID" value="NZ_JAABOK010000008.1"/>
</dbReference>
<gene>
    <name evidence="1" type="ORF">ECE50_003010</name>
</gene>
<evidence type="ECO:0000313" key="1">
    <source>
        <dbReference type="EMBL" id="NSL85785.1"/>
    </source>
</evidence>
<dbReference type="Proteomes" id="UP000281028">
    <property type="component" value="Unassembled WGS sequence"/>
</dbReference>
<comment type="caution">
    <text evidence="1">The sequence shown here is derived from an EMBL/GenBank/DDBJ whole genome shotgun (WGS) entry which is preliminary data.</text>
</comment>
<dbReference type="PROSITE" id="PS51257">
    <property type="entry name" value="PROKAR_LIPOPROTEIN"/>
    <property type="match status" value="1"/>
</dbReference>
<dbReference type="EMBL" id="RIAR02000001">
    <property type="protein sequence ID" value="NSL85785.1"/>
    <property type="molecule type" value="Genomic_DNA"/>
</dbReference>
<sequence length="150" mass="16195">MKKPFSIFAIVALAVMTLSSCSKKDKDDPAPKAGRTLKVTFSGSGVSTADHDLVLLQVGGSDYKQTKTLLKLNGVPQTNEPIVKIDEKQLIAGGTYTIESLVPLDVCYVSLTALNLETAFNVKLKIEVDGKTIIDLNQTVANSFDKTYDL</sequence>